<sequence>MIVALPELTSLSTETSSVLTLASCNAASIFLPCSSSPTLPHIRTWPLWIDSLDDAMASFRPFPPRCSSNWMPCIVSPPWGQRDEYVTMS</sequence>
<dbReference type="Proteomes" id="UP000769157">
    <property type="component" value="Unassembled WGS sequence"/>
</dbReference>
<proteinExistence type="predicted"/>
<name>A0A9P8NXI8_9ASCO</name>
<reference evidence="1" key="2">
    <citation type="submission" date="2021-01" db="EMBL/GenBank/DDBJ databases">
        <authorList>
            <person name="Schikora-Tamarit M.A."/>
        </authorList>
    </citation>
    <scope>NUCLEOTIDE SEQUENCE</scope>
    <source>
        <strain evidence="1">CBS6075</strain>
    </source>
</reference>
<keyword evidence="2" id="KW-1185">Reference proteome</keyword>
<organism evidence="1 2">
    <name type="scientific">Ogataea philodendri</name>
    <dbReference type="NCBI Taxonomy" id="1378263"/>
    <lineage>
        <taxon>Eukaryota</taxon>
        <taxon>Fungi</taxon>
        <taxon>Dikarya</taxon>
        <taxon>Ascomycota</taxon>
        <taxon>Saccharomycotina</taxon>
        <taxon>Pichiomycetes</taxon>
        <taxon>Pichiales</taxon>
        <taxon>Pichiaceae</taxon>
        <taxon>Ogataea</taxon>
    </lineage>
</organism>
<reference evidence="1" key="1">
    <citation type="journal article" date="2021" name="Open Biol.">
        <title>Shared evolutionary footprints suggest mitochondrial oxidative damage underlies multiple complex I losses in fungi.</title>
        <authorList>
            <person name="Schikora-Tamarit M.A."/>
            <person name="Marcet-Houben M."/>
            <person name="Nosek J."/>
            <person name="Gabaldon T."/>
        </authorList>
    </citation>
    <scope>NUCLEOTIDE SEQUENCE</scope>
    <source>
        <strain evidence="1">CBS6075</strain>
    </source>
</reference>
<dbReference type="RefSeq" id="XP_046058376.1">
    <property type="nucleotide sequence ID" value="XM_046207968.1"/>
</dbReference>
<dbReference type="GeneID" id="70238623"/>
<dbReference type="EMBL" id="JAEUBE010000487">
    <property type="protein sequence ID" value="KAH3661252.1"/>
    <property type="molecule type" value="Genomic_DNA"/>
</dbReference>
<dbReference type="AlphaFoldDB" id="A0A9P8NXI8"/>
<gene>
    <name evidence="1" type="ORF">OGAPHI_006659</name>
</gene>
<evidence type="ECO:0000313" key="2">
    <source>
        <dbReference type="Proteomes" id="UP000769157"/>
    </source>
</evidence>
<comment type="caution">
    <text evidence="1">The sequence shown here is derived from an EMBL/GenBank/DDBJ whole genome shotgun (WGS) entry which is preliminary data.</text>
</comment>
<accession>A0A9P8NXI8</accession>
<protein>
    <submittedName>
        <fullName evidence="1">Uncharacterized protein</fullName>
    </submittedName>
</protein>
<evidence type="ECO:0000313" key="1">
    <source>
        <dbReference type="EMBL" id="KAH3661252.1"/>
    </source>
</evidence>